<comment type="caution">
    <text evidence="2">The sequence shown here is derived from an EMBL/GenBank/DDBJ whole genome shotgun (WGS) entry which is preliminary data.</text>
</comment>
<keyword evidence="3" id="KW-1185">Reference proteome</keyword>
<organism evidence="2 3">
    <name type="scientific">Hirundo rustica rustica</name>
    <dbReference type="NCBI Taxonomy" id="333673"/>
    <lineage>
        <taxon>Eukaryota</taxon>
        <taxon>Metazoa</taxon>
        <taxon>Chordata</taxon>
        <taxon>Craniata</taxon>
        <taxon>Vertebrata</taxon>
        <taxon>Euteleostomi</taxon>
        <taxon>Archelosauria</taxon>
        <taxon>Archosauria</taxon>
        <taxon>Dinosauria</taxon>
        <taxon>Saurischia</taxon>
        <taxon>Theropoda</taxon>
        <taxon>Coelurosauria</taxon>
        <taxon>Aves</taxon>
        <taxon>Neognathae</taxon>
        <taxon>Neoaves</taxon>
        <taxon>Telluraves</taxon>
        <taxon>Australaves</taxon>
        <taxon>Passeriformes</taxon>
        <taxon>Sylvioidea</taxon>
        <taxon>Hirundinidae</taxon>
        <taxon>Hirundo</taxon>
    </lineage>
</organism>
<dbReference type="InterPro" id="IPR026500">
    <property type="entry name" value="Dendrin"/>
</dbReference>
<dbReference type="PANTHER" id="PTHR16757">
    <property type="entry name" value="DENDRIN"/>
    <property type="match status" value="1"/>
</dbReference>
<dbReference type="OrthoDB" id="9900378at2759"/>
<evidence type="ECO:0000256" key="1">
    <source>
        <dbReference type="SAM" id="MobiDB-lite"/>
    </source>
</evidence>
<dbReference type="PANTHER" id="PTHR16757:SF1">
    <property type="entry name" value="DENDRIN"/>
    <property type="match status" value="1"/>
</dbReference>
<dbReference type="Pfam" id="PF15498">
    <property type="entry name" value="Dendrin"/>
    <property type="match status" value="1"/>
</dbReference>
<dbReference type="STRING" id="333673.A0A3M0IP06"/>
<evidence type="ECO:0000313" key="2">
    <source>
        <dbReference type="EMBL" id="RMB90564.1"/>
    </source>
</evidence>
<reference evidence="2 3" key="1">
    <citation type="submission" date="2018-07" db="EMBL/GenBank/DDBJ databases">
        <title>A high quality draft genome assembly of the barn swallow (H. rustica rustica).</title>
        <authorList>
            <person name="Formenti G."/>
            <person name="Chiara M."/>
            <person name="Poveda L."/>
            <person name="Francoijs K.-J."/>
            <person name="Bonisoli-Alquati A."/>
            <person name="Canova L."/>
            <person name="Gianfranceschi L."/>
            <person name="Horner D.S."/>
            <person name="Saino N."/>
        </authorList>
    </citation>
    <scope>NUCLEOTIDE SEQUENCE [LARGE SCALE GENOMIC DNA]</scope>
    <source>
        <strain evidence="2">Chelidonia</strain>
        <tissue evidence="2">Blood</tissue>
    </source>
</reference>
<name>A0A3M0IP06_HIRRU</name>
<protein>
    <submittedName>
        <fullName evidence="2">Uncharacterized protein</fullName>
    </submittedName>
</protein>
<dbReference type="EMBL" id="QRBI01000248">
    <property type="protein sequence ID" value="RMB90564.1"/>
    <property type="molecule type" value="Genomic_DNA"/>
</dbReference>
<accession>A0A3M0IP06</accession>
<proteinExistence type="predicted"/>
<evidence type="ECO:0000313" key="3">
    <source>
        <dbReference type="Proteomes" id="UP000269221"/>
    </source>
</evidence>
<dbReference type="Proteomes" id="UP000269221">
    <property type="component" value="Unassembled WGS sequence"/>
</dbReference>
<gene>
    <name evidence="2" type="ORF">DUI87_33026</name>
</gene>
<dbReference type="AlphaFoldDB" id="A0A3M0IP06"/>
<feature type="region of interest" description="Disordered" evidence="1">
    <location>
        <begin position="106"/>
        <end position="159"/>
    </location>
</feature>
<sequence length="159" mass="17281">MLGGPERGAGRLRICERTKLVLVEIDTVACCSSGTGMAAGCWPEPPWTYRRIAGEYAYLEKRFVAELAPPWPPVPSNPPCRLQDFTARPRRRPVLYAQALREAVSRIRRHTAPDSDSDAEGSVGGSRQRLCRDPRAYSSSSSSLESTGAPPGRASPTPA</sequence>